<sequence>MELTVEQLKELEEMSSALLPPSEIAILINIPADQRGLFCEICKTHKLSPIYSAYQKGKLKTKYELRKTVVKLAKAGSPAAEPLADKYILEQLSKE</sequence>
<proteinExistence type="predicted"/>
<accession>A0A6G1ZG67</accession>
<name>A0A6G1ZG67_9BACT</name>
<dbReference type="EMBL" id="WKLP01000022">
    <property type="protein sequence ID" value="MRY12812.1"/>
    <property type="molecule type" value="Genomic_DNA"/>
</dbReference>
<dbReference type="RefSeq" id="WP_010802240.1">
    <property type="nucleotide sequence ID" value="NZ_CAJSYT010000001.1"/>
</dbReference>
<dbReference type="AlphaFoldDB" id="A0A6G1ZG67"/>
<protein>
    <submittedName>
        <fullName evidence="1">Uncharacterized protein</fullName>
    </submittedName>
</protein>
<organism evidence="1">
    <name type="scientific">Parabacteroides goldsteinii</name>
    <dbReference type="NCBI Taxonomy" id="328812"/>
    <lineage>
        <taxon>Bacteria</taxon>
        <taxon>Pseudomonadati</taxon>
        <taxon>Bacteroidota</taxon>
        <taxon>Bacteroidia</taxon>
        <taxon>Bacteroidales</taxon>
        <taxon>Tannerellaceae</taxon>
        <taxon>Parabacteroides</taxon>
    </lineage>
</organism>
<reference evidence="1" key="1">
    <citation type="journal article" date="2019" name="Nat. Med.">
        <title>A library of human gut bacterial isolates paired with longitudinal multiomics data enables mechanistic microbiome research.</title>
        <authorList>
            <person name="Poyet M."/>
            <person name="Groussin M."/>
            <person name="Gibbons S.M."/>
            <person name="Avila-Pacheco J."/>
            <person name="Jiang X."/>
            <person name="Kearney S.M."/>
            <person name="Perrotta A.R."/>
            <person name="Berdy B."/>
            <person name="Zhao S."/>
            <person name="Lieberman T.D."/>
            <person name="Swanson P.K."/>
            <person name="Smith M."/>
            <person name="Roesemann S."/>
            <person name="Alexander J.E."/>
            <person name="Rich S.A."/>
            <person name="Livny J."/>
            <person name="Vlamakis H."/>
            <person name="Clish C."/>
            <person name="Bullock K."/>
            <person name="Deik A."/>
            <person name="Scott J."/>
            <person name="Pierce K.A."/>
            <person name="Xavier R.J."/>
            <person name="Alm E.J."/>
        </authorList>
    </citation>
    <scope>NUCLEOTIDE SEQUENCE</scope>
    <source>
        <strain evidence="1">BIOML-A4</strain>
    </source>
</reference>
<gene>
    <name evidence="1" type="ORF">GKE01_15210</name>
</gene>
<evidence type="ECO:0000313" key="1">
    <source>
        <dbReference type="EMBL" id="MRY12812.1"/>
    </source>
</evidence>
<comment type="caution">
    <text evidence="1">The sequence shown here is derived from an EMBL/GenBank/DDBJ whole genome shotgun (WGS) entry which is preliminary data.</text>
</comment>